<reference evidence="1" key="1">
    <citation type="submission" date="2022-04" db="EMBL/GenBank/DDBJ databases">
        <title>Genome of the entomopathogenic fungus Entomophthora muscae.</title>
        <authorList>
            <person name="Elya C."/>
            <person name="Lovett B.R."/>
            <person name="Lee E."/>
            <person name="Macias A.M."/>
            <person name="Hajek A.E."/>
            <person name="De Bivort B.L."/>
            <person name="Kasson M.T."/>
            <person name="De Fine Licht H.H."/>
            <person name="Stajich J.E."/>
        </authorList>
    </citation>
    <scope>NUCLEOTIDE SEQUENCE</scope>
    <source>
        <strain evidence="1">Berkeley</strain>
    </source>
</reference>
<accession>A0ACC2T402</accession>
<keyword evidence="2" id="KW-1185">Reference proteome</keyword>
<gene>
    <name evidence="1" type="ORF">DSO57_1020805</name>
</gene>
<evidence type="ECO:0000313" key="1">
    <source>
        <dbReference type="EMBL" id="KAJ9069221.1"/>
    </source>
</evidence>
<dbReference type="Proteomes" id="UP001165960">
    <property type="component" value="Unassembled WGS sequence"/>
</dbReference>
<dbReference type="EMBL" id="QTSX02003649">
    <property type="protein sequence ID" value="KAJ9069221.1"/>
    <property type="molecule type" value="Genomic_DNA"/>
</dbReference>
<protein>
    <submittedName>
        <fullName evidence="1">Uncharacterized protein</fullName>
    </submittedName>
</protein>
<evidence type="ECO:0000313" key="2">
    <source>
        <dbReference type="Proteomes" id="UP001165960"/>
    </source>
</evidence>
<sequence>MVLVFLIFCLAQVTAIGEKLFQYGTPSRVKTLRKIPVTYKTQGPIPLDSIMWLKGDIRWADERLPLEYPAKSLLEGIGMKEASCWQRGNHCITINGKVLILEQPIEILGHTLRAPRLAGTHNRLKLALVKWSINSVPHMSDWKWGTVLKNIIDSQYISHKRFASPIHPNLANKNQVYLRVAIVKVNGIYTTRDPGSGVHKYMFNGTFPTIFGNHTLNGILKVN</sequence>
<comment type="caution">
    <text evidence="1">The sequence shown here is derived from an EMBL/GenBank/DDBJ whole genome shotgun (WGS) entry which is preliminary data.</text>
</comment>
<proteinExistence type="predicted"/>
<name>A0ACC2T402_9FUNG</name>
<organism evidence="1 2">
    <name type="scientific">Entomophthora muscae</name>
    <dbReference type="NCBI Taxonomy" id="34485"/>
    <lineage>
        <taxon>Eukaryota</taxon>
        <taxon>Fungi</taxon>
        <taxon>Fungi incertae sedis</taxon>
        <taxon>Zoopagomycota</taxon>
        <taxon>Entomophthoromycotina</taxon>
        <taxon>Entomophthoromycetes</taxon>
        <taxon>Entomophthorales</taxon>
        <taxon>Entomophthoraceae</taxon>
        <taxon>Entomophthora</taxon>
    </lineage>
</organism>